<dbReference type="InterPro" id="IPR017451">
    <property type="entry name" value="F-box-assoc_interact_dom"/>
</dbReference>
<dbReference type="OrthoDB" id="1845276at2759"/>
<dbReference type="AlphaFoldDB" id="A0A9Q0JMU4"/>
<protein>
    <recommendedName>
        <fullName evidence="1">F-box associated beta-propeller type 3 domain-containing protein</fullName>
    </recommendedName>
</protein>
<keyword evidence="3" id="KW-1185">Reference proteome</keyword>
<sequence length="178" mass="20982">MSCRCEKNRAYGFGYDSAANDYKVFVVAVHRYVPPIPMVQIFSLKTGSWRRVEKPDRYLPDIREADRGLFLNGALHWKRKYAEKITAFDLAEEKFYDVPAPPQEREWGQNGIGIILYRIRRIADTCCFTCMMAYLLLKYSNGIRILKNLIEKEWRREKSREALTSPYPSLVMNKDFEH</sequence>
<name>A0A9Q0JMU4_9ROSI</name>
<feature type="domain" description="F-box associated beta-propeller type 3" evidence="1">
    <location>
        <begin position="6"/>
        <end position="106"/>
    </location>
</feature>
<evidence type="ECO:0000259" key="1">
    <source>
        <dbReference type="Pfam" id="PF08268"/>
    </source>
</evidence>
<comment type="caution">
    <text evidence="2">The sequence shown here is derived from an EMBL/GenBank/DDBJ whole genome shotgun (WGS) entry which is preliminary data.</text>
</comment>
<dbReference type="InterPro" id="IPR050796">
    <property type="entry name" value="SCF_F-box_component"/>
</dbReference>
<evidence type="ECO:0000313" key="3">
    <source>
        <dbReference type="Proteomes" id="UP001141552"/>
    </source>
</evidence>
<dbReference type="PANTHER" id="PTHR31672:SF13">
    <property type="entry name" value="F-BOX PROTEIN CPR30-LIKE"/>
    <property type="match status" value="1"/>
</dbReference>
<gene>
    <name evidence="2" type="ORF">Tsubulata_006877</name>
</gene>
<reference evidence="2" key="2">
    <citation type="journal article" date="2023" name="Plants (Basel)">
        <title>Annotation of the Turnera subulata (Passifloraceae) Draft Genome Reveals the S-Locus Evolved after the Divergence of Turneroideae from Passifloroideae in a Stepwise Manner.</title>
        <authorList>
            <person name="Henning P.M."/>
            <person name="Roalson E.H."/>
            <person name="Mir W."/>
            <person name="McCubbin A.G."/>
            <person name="Shore J.S."/>
        </authorList>
    </citation>
    <scope>NUCLEOTIDE SEQUENCE</scope>
    <source>
        <strain evidence="2">F60SS</strain>
    </source>
</reference>
<reference evidence="2" key="1">
    <citation type="submission" date="2022-02" db="EMBL/GenBank/DDBJ databases">
        <authorList>
            <person name="Henning P.M."/>
            <person name="McCubbin A.G."/>
            <person name="Shore J.S."/>
        </authorList>
    </citation>
    <scope>NUCLEOTIDE SEQUENCE</scope>
    <source>
        <strain evidence="2">F60SS</strain>
        <tissue evidence="2">Leaves</tissue>
    </source>
</reference>
<organism evidence="2 3">
    <name type="scientific">Turnera subulata</name>
    <dbReference type="NCBI Taxonomy" id="218843"/>
    <lineage>
        <taxon>Eukaryota</taxon>
        <taxon>Viridiplantae</taxon>
        <taxon>Streptophyta</taxon>
        <taxon>Embryophyta</taxon>
        <taxon>Tracheophyta</taxon>
        <taxon>Spermatophyta</taxon>
        <taxon>Magnoliopsida</taxon>
        <taxon>eudicotyledons</taxon>
        <taxon>Gunneridae</taxon>
        <taxon>Pentapetalae</taxon>
        <taxon>rosids</taxon>
        <taxon>fabids</taxon>
        <taxon>Malpighiales</taxon>
        <taxon>Passifloraceae</taxon>
        <taxon>Turnera</taxon>
    </lineage>
</organism>
<proteinExistence type="predicted"/>
<dbReference type="EMBL" id="JAKUCV010001420">
    <property type="protein sequence ID" value="KAJ4846465.1"/>
    <property type="molecule type" value="Genomic_DNA"/>
</dbReference>
<dbReference type="Proteomes" id="UP001141552">
    <property type="component" value="Unassembled WGS sequence"/>
</dbReference>
<dbReference type="Pfam" id="PF08268">
    <property type="entry name" value="FBA_3"/>
    <property type="match status" value="1"/>
</dbReference>
<evidence type="ECO:0000313" key="2">
    <source>
        <dbReference type="EMBL" id="KAJ4846465.1"/>
    </source>
</evidence>
<feature type="non-terminal residue" evidence="2">
    <location>
        <position position="1"/>
    </location>
</feature>
<dbReference type="PANTHER" id="PTHR31672">
    <property type="entry name" value="BNACNNG10540D PROTEIN"/>
    <property type="match status" value="1"/>
</dbReference>
<dbReference type="InterPro" id="IPR013187">
    <property type="entry name" value="F-box-assoc_dom_typ3"/>
</dbReference>
<accession>A0A9Q0JMU4</accession>
<dbReference type="NCBIfam" id="TIGR01640">
    <property type="entry name" value="F_box_assoc_1"/>
    <property type="match status" value="1"/>
</dbReference>